<gene>
    <name evidence="2" type="ORF">K503DRAFT_862096</name>
</gene>
<feature type="compositionally biased region" description="Pro residues" evidence="1">
    <location>
        <begin position="373"/>
        <end position="383"/>
    </location>
</feature>
<dbReference type="InParanoid" id="A0A1B7NFQ1"/>
<dbReference type="OrthoDB" id="2649166at2759"/>
<organism evidence="2 3">
    <name type="scientific">Rhizopogon vinicolor AM-OR11-026</name>
    <dbReference type="NCBI Taxonomy" id="1314800"/>
    <lineage>
        <taxon>Eukaryota</taxon>
        <taxon>Fungi</taxon>
        <taxon>Dikarya</taxon>
        <taxon>Basidiomycota</taxon>
        <taxon>Agaricomycotina</taxon>
        <taxon>Agaricomycetes</taxon>
        <taxon>Agaricomycetidae</taxon>
        <taxon>Boletales</taxon>
        <taxon>Suillineae</taxon>
        <taxon>Rhizopogonaceae</taxon>
        <taxon>Rhizopogon</taxon>
    </lineage>
</organism>
<protein>
    <submittedName>
        <fullName evidence="2">Uncharacterized protein</fullName>
    </submittedName>
</protein>
<evidence type="ECO:0000313" key="2">
    <source>
        <dbReference type="EMBL" id="OAX43594.1"/>
    </source>
</evidence>
<accession>A0A1B7NFQ1</accession>
<feature type="region of interest" description="Disordered" evidence="1">
    <location>
        <begin position="335"/>
        <end position="387"/>
    </location>
</feature>
<dbReference type="Proteomes" id="UP000092154">
    <property type="component" value="Unassembled WGS sequence"/>
</dbReference>
<feature type="region of interest" description="Disordered" evidence="1">
    <location>
        <begin position="144"/>
        <end position="186"/>
    </location>
</feature>
<keyword evidence="3" id="KW-1185">Reference proteome</keyword>
<reference evidence="2 3" key="1">
    <citation type="submission" date="2016-06" db="EMBL/GenBank/DDBJ databases">
        <title>Comparative genomics of the ectomycorrhizal sister species Rhizopogon vinicolor and Rhizopogon vesiculosus (Basidiomycota: Boletales) reveals a divergence of the mating type B locus.</title>
        <authorList>
            <consortium name="DOE Joint Genome Institute"/>
            <person name="Mujic A.B."/>
            <person name="Kuo A."/>
            <person name="Tritt A."/>
            <person name="Lipzen A."/>
            <person name="Chen C."/>
            <person name="Johnson J."/>
            <person name="Sharma A."/>
            <person name="Barry K."/>
            <person name="Grigoriev I.V."/>
            <person name="Spatafora J.W."/>
        </authorList>
    </citation>
    <scope>NUCLEOTIDE SEQUENCE [LARGE SCALE GENOMIC DNA]</scope>
    <source>
        <strain evidence="2 3">AM-OR11-026</strain>
    </source>
</reference>
<feature type="compositionally biased region" description="Polar residues" evidence="1">
    <location>
        <begin position="392"/>
        <end position="407"/>
    </location>
</feature>
<feature type="compositionally biased region" description="Basic and acidic residues" evidence="1">
    <location>
        <begin position="144"/>
        <end position="163"/>
    </location>
</feature>
<feature type="compositionally biased region" description="Polar residues" evidence="1">
    <location>
        <begin position="18"/>
        <end position="29"/>
    </location>
</feature>
<feature type="region of interest" description="Disordered" evidence="1">
    <location>
        <begin position="1"/>
        <end position="33"/>
    </location>
</feature>
<dbReference type="AlphaFoldDB" id="A0A1B7NFQ1"/>
<sequence>MNTFPDISPPQSPVPDQLTLTSDSTQQLDAPSVVPVDNTNSIARRQETQNSLRQASVALDAAYERVTQLRHNINNLLNRMPAEFAEGRSSARDSTPESSIAPQHAALVLTGLDASESDLELDRRVQRLRTVIPASARQRLEDFESTARRRRVSTSERTLDMSRNRSQRWDTPADLPSRILPSRARSPPLPDLILPANTWNPLSNSPEERSPFRREFGIISPDDPSTMIGRRVAARAGFTSSERQNITAPPLEQRLQDQTTLIARDLAGLASRLVLRGVRRIEVARQAESHQPTLNDGSVLQGQRTILAPSDTDMDWEATIPQSYNPLLTLMNDSEAAPNSSIHPQPPSGMNRRWTSDNSEWTLQRDDGDHAPPSLPRRPPPHYLIPRSWPRQATANTAGEASTSFGSTRGLARLNADGDEIISDDEDEIERSRRSRLRLMYALPDATVSSTSRRRDEDYFLPFTSTTIIHSLDDEPEAIRVRINAHQEPKDVISPSFSSHTYPQHVDPLPTPISKMLHHPVPPQVPRFIPVSKHASFAGR</sequence>
<evidence type="ECO:0000313" key="3">
    <source>
        <dbReference type="Proteomes" id="UP000092154"/>
    </source>
</evidence>
<evidence type="ECO:0000256" key="1">
    <source>
        <dbReference type="SAM" id="MobiDB-lite"/>
    </source>
</evidence>
<feature type="region of interest" description="Disordered" evidence="1">
    <location>
        <begin position="392"/>
        <end position="411"/>
    </location>
</feature>
<proteinExistence type="predicted"/>
<dbReference type="EMBL" id="KV448135">
    <property type="protein sequence ID" value="OAX43594.1"/>
    <property type="molecule type" value="Genomic_DNA"/>
</dbReference>
<name>A0A1B7NFQ1_9AGAM</name>